<dbReference type="EMBL" id="BAAAMR010000032">
    <property type="protein sequence ID" value="GAA2141299.1"/>
    <property type="molecule type" value="Genomic_DNA"/>
</dbReference>
<proteinExistence type="predicted"/>
<accession>A0ABN2ZF88</accession>
<keyword evidence="2" id="KW-1185">Reference proteome</keyword>
<protein>
    <recommendedName>
        <fullName evidence="3">Secreted protein</fullName>
    </recommendedName>
</protein>
<evidence type="ECO:0000313" key="2">
    <source>
        <dbReference type="Proteomes" id="UP001501020"/>
    </source>
</evidence>
<evidence type="ECO:0008006" key="3">
    <source>
        <dbReference type="Google" id="ProtNLM"/>
    </source>
</evidence>
<evidence type="ECO:0000313" key="1">
    <source>
        <dbReference type="EMBL" id="GAA2141299.1"/>
    </source>
</evidence>
<organism evidence="1 2">
    <name type="scientific">Actinomadura napierensis</name>
    <dbReference type="NCBI Taxonomy" id="267854"/>
    <lineage>
        <taxon>Bacteria</taxon>
        <taxon>Bacillati</taxon>
        <taxon>Actinomycetota</taxon>
        <taxon>Actinomycetes</taxon>
        <taxon>Streptosporangiales</taxon>
        <taxon>Thermomonosporaceae</taxon>
        <taxon>Actinomadura</taxon>
    </lineage>
</organism>
<dbReference type="Proteomes" id="UP001501020">
    <property type="component" value="Unassembled WGS sequence"/>
</dbReference>
<gene>
    <name evidence="1" type="ORF">GCM10009727_38770</name>
</gene>
<sequence>MTSTAWQEVAALIDARKADAVAGAVLALDAAGRRAVAEALPGHVREVRSRREIWEGIDEFAPAFRAAGAGALGSASAVASWLTRRELTPRRRGGHHDTARLMRLWEGRDDAWLADLARRLTLRLRGPRHVGLDLVLALLAESGIEPPDHDPLITGWVSSLMPRKNDPLRPHLLPRIFEVEGAGRILRNRGSWLAVLAQSAERGEVDREMLLDGCVRRFLRGGTDLDLRFFVRLHERLAPSDAEIRARARDYVRLLPAAPGPVAELALGLLTERDDLPPELVTEALDGVLFRAEARLVRPGLAWLERTVRRRPELADGCASALARAFEHESYAVQQRAVRVALKLPDTTDGTPLRDAMPLLPSDLAAQITARFGGEVPEPEAVDEDPPPVLLASAGARSEPVPSLASPITTPEELAGAFHHGYSDRSAAAEQVLAALVRLAWKDRDAVRNALESVIRTDSPRHLRQSMSWSGTWEWLNGIGLVLTSAVLVPEDGDERLPHGQVSVPRILFLRRFAEVYDSLRAGTLPPVLLATATRPTGHLDPGVLVERLEICEAAGTEPGTADLQHALLRLPPEIDPEAVRRASRLTSAAGGEVARRLAEGGLPVPGAGASALRGSGIEVVVKAEVTGRPVIDEVFSVPPTDDRTIDGWQVPFWSWLLPSHPQMVAVHLVPKLVEGAPVSALIELVPGDGPFAEAVAYFLARELVGERAAGPLLTLAGRGDLPAAALGRHIGRLALAGEIKLVRVVEALEGAAEAGAYAQVWDVIAAALPVLHPEPGRRSLFAHDRLIALGTRTARWAKASGPIPEIDELAGRKGSSNVIRAARALAAQLG</sequence>
<dbReference type="RefSeq" id="WP_344268616.1">
    <property type="nucleotide sequence ID" value="NZ_BAAAMR010000032.1"/>
</dbReference>
<reference evidence="1 2" key="1">
    <citation type="journal article" date="2019" name="Int. J. Syst. Evol. Microbiol.">
        <title>The Global Catalogue of Microorganisms (GCM) 10K type strain sequencing project: providing services to taxonomists for standard genome sequencing and annotation.</title>
        <authorList>
            <consortium name="The Broad Institute Genomics Platform"/>
            <consortium name="The Broad Institute Genome Sequencing Center for Infectious Disease"/>
            <person name="Wu L."/>
            <person name="Ma J."/>
        </authorList>
    </citation>
    <scope>NUCLEOTIDE SEQUENCE [LARGE SCALE GENOMIC DNA]</scope>
    <source>
        <strain evidence="1 2">JCM 13850</strain>
    </source>
</reference>
<comment type="caution">
    <text evidence="1">The sequence shown here is derived from an EMBL/GenBank/DDBJ whole genome shotgun (WGS) entry which is preliminary data.</text>
</comment>
<name>A0ABN2ZF88_9ACTN</name>